<keyword evidence="1" id="KW-0472">Membrane</keyword>
<feature type="transmembrane region" description="Helical" evidence="1">
    <location>
        <begin position="243"/>
        <end position="261"/>
    </location>
</feature>
<keyword evidence="1" id="KW-0812">Transmembrane</keyword>
<comment type="caution">
    <text evidence="2">The sequence shown here is derived from an EMBL/GenBank/DDBJ whole genome shotgun (WGS) entry which is preliminary data.</text>
</comment>
<feature type="transmembrane region" description="Helical" evidence="1">
    <location>
        <begin position="157"/>
        <end position="176"/>
    </location>
</feature>
<evidence type="ECO:0000256" key="1">
    <source>
        <dbReference type="SAM" id="Phobius"/>
    </source>
</evidence>
<sequence length="346" mass="36327">MTSLLETRYRRVLRMLPASYRARREEEMVDTYLQDFDEYEQDELRPAWREVASIAALAVRTRTGGPGAAPRHVLAGAALRLFALMSVLLHGARELTDRALSLAYVSGAPADDRALFLGMFDGHDGVPSAVRAACLWLLPLCWVAAYAALLRERRRPALVLAVLAALPGLMPAVDWAAGLPVLIDGYDVAFAASGWLTVLALGCAVHEDAPPARLPAVPPGLALMGVCVLMGGSLVVWPEGFDSVWSSGVACVVAGVVWCAARVRGAAADPAVPLALGLLTLLVLAERAGMLALLAESRVPASLLYGAGAQTAALAVLTVVLGVAGARLVRRGQGAYAAHGERGALE</sequence>
<protein>
    <submittedName>
        <fullName evidence="2">Uncharacterized protein</fullName>
    </submittedName>
</protein>
<accession>A0A1E7KYP9</accession>
<keyword evidence="1" id="KW-1133">Transmembrane helix</keyword>
<dbReference type="RefSeq" id="WP_070018944.1">
    <property type="nucleotide sequence ID" value="NZ_LJGW01000386.1"/>
</dbReference>
<feature type="transmembrane region" description="Helical" evidence="1">
    <location>
        <begin position="273"/>
        <end position="295"/>
    </location>
</feature>
<keyword evidence="3" id="KW-1185">Reference proteome</keyword>
<dbReference type="Proteomes" id="UP000176005">
    <property type="component" value="Unassembled WGS sequence"/>
</dbReference>
<dbReference type="PATRIC" id="fig|518642.10.peg.5360"/>
<evidence type="ECO:0000313" key="2">
    <source>
        <dbReference type="EMBL" id="OEV09059.1"/>
    </source>
</evidence>
<gene>
    <name evidence="2" type="ORF">AN218_23745</name>
</gene>
<name>A0A1E7KYP9_9ACTN</name>
<evidence type="ECO:0000313" key="3">
    <source>
        <dbReference type="Proteomes" id="UP000176005"/>
    </source>
</evidence>
<dbReference type="EMBL" id="LJGW01000386">
    <property type="protein sequence ID" value="OEV09059.1"/>
    <property type="molecule type" value="Genomic_DNA"/>
</dbReference>
<dbReference type="AlphaFoldDB" id="A0A1E7KYP9"/>
<reference evidence="2 3" key="1">
    <citation type="journal article" date="2016" name="Front. Microbiol.">
        <title>Comparative Genomics Analysis of Streptomyces Species Reveals Their Adaptation to the Marine Environment and Their Diversity at the Genomic Level.</title>
        <authorList>
            <person name="Tian X."/>
            <person name="Zhang Z."/>
            <person name="Yang T."/>
            <person name="Chen M."/>
            <person name="Li J."/>
            <person name="Chen F."/>
            <person name="Yang J."/>
            <person name="Li W."/>
            <person name="Zhang B."/>
            <person name="Zhang Z."/>
            <person name="Wu J."/>
            <person name="Zhang C."/>
            <person name="Long L."/>
            <person name="Xiao J."/>
        </authorList>
    </citation>
    <scope>NUCLEOTIDE SEQUENCE [LARGE SCALE GENOMIC DNA]</scope>
    <source>
        <strain evidence="2 3">SCSIO 10429</strain>
    </source>
</reference>
<proteinExistence type="predicted"/>
<feature type="transmembrane region" description="Helical" evidence="1">
    <location>
        <begin position="307"/>
        <end position="329"/>
    </location>
</feature>
<organism evidence="2 3">
    <name type="scientific">Streptomyces nanshensis</name>
    <dbReference type="NCBI Taxonomy" id="518642"/>
    <lineage>
        <taxon>Bacteria</taxon>
        <taxon>Bacillati</taxon>
        <taxon>Actinomycetota</taxon>
        <taxon>Actinomycetes</taxon>
        <taxon>Kitasatosporales</taxon>
        <taxon>Streptomycetaceae</taxon>
        <taxon>Streptomyces</taxon>
    </lineage>
</organism>
<feature type="transmembrane region" description="Helical" evidence="1">
    <location>
        <begin position="217"/>
        <end position="237"/>
    </location>
</feature>
<feature type="transmembrane region" description="Helical" evidence="1">
    <location>
        <begin position="188"/>
        <end position="205"/>
    </location>
</feature>
<feature type="transmembrane region" description="Helical" evidence="1">
    <location>
        <begin position="129"/>
        <end position="150"/>
    </location>
</feature>